<protein>
    <submittedName>
        <fullName evidence="2">Uncharacterized protein</fullName>
    </submittedName>
</protein>
<feature type="compositionally biased region" description="Basic residues" evidence="1">
    <location>
        <begin position="39"/>
        <end position="48"/>
    </location>
</feature>
<accession>A0A9P6KWS0</accession>
<keyword evidence="3" id="KW-1185">Reference proteome</keyword>
<dbReference type="AlphaFoldDB" id="A0A9P6KWS0"/>
<evidence type="ECO:0000313" key="2">
    <source>
        <dbReference type="EMBL" id="KAF9741715.1"/>
    </source>
</evidence>
<dbReference type="EMBL" id="WJXW01000001">
    <property type="protein sequence ID" value="KAF9741715.1"/>
    <property type="molecule type" value="Genomic_DNA"/>
</dbReference>
<organism evidence="2 3">
    <name type="scientific">Paraphaeosphaeria minitans</name>
    <dbReference type="NCBI Taxonomy" id="565426"/>
    <lineage>
        <taxon>Eukaryota</taxon>
        <taxon>Fungi</taxon>
        <taxon>Dikarya</taxon>
        <taxon>Ascomycota</taxon>
        <taxon>Pezizomycotina</taxon>
        <taxon>Dothideomycetes</taxon>
        <taxon>Pleosporomycetidae</taxon>
        <taxon>Pleosporales</taxon>
        <taxon>Massarineae</taxon>
        <taxon>Didymosphaeriaceae</taxon>
        <taxon>Paraphaeosphaeria</taxon>
    </lineage>
</organism>
<sequence length="353" mass="38931">MAEYAAERPIYLAPAAHSTANHDPFNEEPTAGKEASEPRKKRSPKKYPKVPQGSDLGSPSNPIPLLIGLKLLPGAQVSILPDVEFTADKGVHILSSPSSLTISISRTPGYGEVQIIPTSRLTSAFRNGWNKLPSELKVMIIAPTVSYSYDAKSTVIGYHNFFPGFEEKVLPWVRLSPETGAIAMQAFYENNTFWIVRHTKVGGETDHVTSHFILPPPDMAKHIHSLVFELSMDSHAFRLLAEISRGEHGFTGLTRVLVNIVDQLGSFALETMTPWDRDAFEGMLGKGDSVGAFNMLTRGKKISFSVKGRAELRGIWHMGVLSPDDWNDTPAGRESLKQIYKWLEESISFAGPC</sequence>
<gene>
    <name evidence="2" type="ORF">PMIN01_01254</name>
</gene>
<reference evidence="2" key="1">
    <citation type="journal article" date="2020" name="Mol. Plant Microbe Interact.">
        <title>Genome Sequence of the Biocontrol Agent Coniothyrium minitans strain Conio (IMI 134523).</title>
        <authorList>
            <person name="Patel D."/>
            <person name="Shittu T.A."/>
            <person name="Baroncelli R."/>
            <person name="Muthumeenakshi S."/>
            <person name="Osborne T.H."/>
            <person name="Janganan T.K."/>
            <person name="Sreenivasaprasad S."/>
        </authorList>
    </citation>
    <scope>NUCLEOTIDE SEQUENCE</scope>
    <source>
        <strain evidence="2">Conio</strain>
    </source>
</reference>
<evidence type="ECO:0000313" key="3">
    <source>
        <dbReference type="Proteomes" id="UP000756921"/>
    </source>
</evidence>
<proteinExistence type="predicted"/>
<name>A0A9P6KWS0_9PLEO</name>
<dbReference type="OrthoDB" id="3670201at2759"/>
<feature type="region of interest" description="Disordered" evidence="1">
    <location>
        <begin position="1"/>
        <end position="59"/>
    </location>
</feature>
<dbReference type="Proteomes" id="UP000756921">
    <property type="component" value="Unassembled WGS sequence"/>
</dbReference>
<evidence type="ECO:0000256" key="1">
    <source>
        <dbReference type="SAM" id="MobiDB-lite"/>
    </source>
</evidence>
<comment type="caution">
    <text evidence="2">The sequence shown here is derived from an EMBL/GenBank/DDBJ whole genome shotgun (WGS) entry which is preliminary data.</text>
</comment>